<dbReference type="SUPFAM" id="SSF55729">
    <property type="entry name" value="Acyl-CoA N-acyltransferases (Nat)"/>
    <property type="match status" value="1"/>
</dbReference>
<protein>
    <submittedName>
        <fullName evidence="2">Leucyl/phenylalanyl-tRNA--protein transferase</fullName>
    </submittedName>
</protein>
<keyword evidence="2" id="KW-0808">Transferase</keyword>
<evidence type="ECO:0000313" key="3">
    <source>
        <dbReference type="Proteomes" id="UP000095087"/>
    </source>
</evidence>
<keyword evidence="3" id="KW-1185">Reference proteome</keyword>
<comment type="caution">
    <text evidence="2">The sequence shown here is derived from an EMBL/GenBank/DDBJ whole genome shotgun (WGS) entry which is preliminary data.</text>
</comment>
<feature type="region of interest" description="Disordered" evidence="1">
    <location>
        <begin position="75"/>
        <end position="95"/>
    </location>
</feature>
<proteinExistence type="predicted"/>
<dbReference type="STRING" id="1177755.A7A08_00043"/>
<accession>A0A1E2S156</accession>
<gene>
    <name evidence="2" type="ORF">A7A08_00043</name>
</gene>
<sequence>MFFTEAQFSARPDAGRMALAALNCHLQARGYLANDAKHLSGALCQQGFCLVPRAAFNRFLEKACGGPAALGSWRLADGGGQADRDPRPAAYSGAA</sequence>
<dbReference type="InterPro" id="IPR042203">
    <property type="entry name" value="Leu/Phe-tRNA_Trfase_C"/>
</dbReference>
<dbReference type="Proteomes" id="UP000095087">
    <property type="component" value="Unassembled WGS sequence"/>
</dbReference>
<dbReference type="InterPro" id="IPR016181">
    <property type="entry name" value="Acyl_CoA_acyltransferase"/>
</dbReference>
<dbReference type="EMBL" id="MASI01000001">
    <property type="protein sequence ID" value="ODA68226.1"/>
    <property type="molecule type" value="Genomic_DNA"/>
</dbReference>
<organism evidence="2 3">
    <name type="scientific">Methyloligella halotolerans</name>
    <dbReference type="NCBI Taxonomy" id="1177755"/>
    <lineage>
        <taxon>Bacteria</taxon>
        <taxon>Pseudomonadati</taxon>
        <taxon>Pseudomonadota</taxon>
        <taxon>Alphaproteobacteria</taxon>
        <taxon>Hyphomicrobiales</taxon>
        <taxon>Hyphomicrobiaceae</taxon>
        <taxon>Methyloligella</taxon>
    </lineage>
</organism>
<evidence type="ECO:0000313" key="2">
    <source>
        <dbReference type="EMBL" id="ODA68226.1"/>
    </source>
</evidence>
<evidence type="ECO:0000256" key="1">
    <source>
        <dbReference type="SAM" id="MobiDB-lite"/>
    </source>
</evidence>
<dbReference type="Gene3D" id="3.40.630.70">
    <property type="entry name" value="Leucyl/phenylalanyl-tRNA-protein transferase, C-terminal domain"/>
    <property type="match status" value="1"/>
</dbReference>
<dbReference type="AlphaFoldDB" id="A0A1E2S156"/>
<reference evidence="2 3" key="1">
    <citation type="submission" date="2016-07" db="EMBL/GenBank/DDBJ databases">
        <title>Draft genome sequence of Methyloligella halotolerans C2T (VKM B-2706T=CCUG 61687T=DSM 25045T), a halotolerant polyhydroxybutyrate accumulating methylotroph.</title>
        <authorList>
            <person name="Vasilenko O.V."/>
            <person name="Doronina N.V."/>
            <person name="Poroshina M.N."/>
            <person name="Tarlachkov S.V."/>
            <person name="Trotsenko Y.A."/>
        </authorList>
    </citation>
    <scope>NUCLEOTIDE SEQUENCE [LARGE SCALE GENOMIC DNA]</scope>
    <source>
        <strain evidence="2 3">VKM B-2706</strain>
    </source>
</reference>
<name>A0A1E2S156_9HYPH</name>
<dbReference type="GO" id="GO:0016740">
    <property type="term" value="F:transferase activity"/>
    <property type="evidence" value="ECO:0007669"/>
    <property type="project" value="UniProtKB-KW"/>
</dbReference>